<dbReference type="Proteomes" id="UP001174677">
    <property type="component" value="Chromosome 9"/>
</dbReference>
<evidence type="ECO:0000256" key="7">
    <source>
        <dbReference type="SAM" id="Phobius"/>
    </source>
</evidence>
<keyword evidence="5" id="KW-0175">Coiled coil</keyword>
<gene>
    <name evidence="9" type="ORF">P3X46_015339</name>
</gene>
<sequence length="910" mass="102636">MAENGTSFVKVRKNLQGFMTLLKFAACELLLNFLLLLDAVFSYLLTKFARHCKLQIPCILCSRLDHFLGNEKPGFYRNLLCSNHRSEISSLFSCRMHGKLADGRGMCEECLLSFAMKTKSNPEMHRLLVGKFGYDLSTYGCQSSLPNREIVSGSVGVRLCSCCNKPWRSRPNVDKLILLKSLRSEKTMPTIPLSRCLTHHEGLKKMREIFSGLATPCNLRKTVFDPLSHVGCMKLKLASDSESEFPFYSDDEGSNIVPEIKEPKEESKFQHAREILPKTLTNCVAPDKLMYNSYKPQMQPDVREPQDVKCFQSDSDIARGLGELNWQQADQKTYPSIPELISLDDFPPLSNGMEASAAVSTEKCELKFPLSENSNPSALSELMSLVDSPSSFNVVEGPFEALQWKSAVGTGTDNIRNISINKHGEILKSVAATAGRNVKNDQVVNEVPYINPTYMNQGNVWKFIVSSKEEEASGFVEKEPTLKEPERVNEDKRLLPIENTSAQGLGLSSDKTIPSTQVHDDELQINEASSSDVVQMLQDTVPIERTESSGLESLDATSVSKIEGENIVDRLKRQVEYDRRCINALYKELDEERNAAAIAANQAMDMITRLQEEKASLHMEALHYLRMMEEQAEYDVEALEKANNLLAEKEKDIQDLEADLEFFRLNFPDEPVETIAEGTCGMKGENPNSENTSISFAKYDVNIPPSSIFMEVSNDQENSIDVRSLWSEFEDEKLFLSKCLKDLGRKFCQFSQQQALTYISGGHSEETVERGVNKGESLEKQETQINGETKENSSSLQKDIAVSNGSLPAHEKCNAKNDEDQIAGNERNHPVSSGQKFSKQWKKIDFFTLENEISDLNERLEALESDRNFLEHTFNSLQTGKEGLNYVKEIAQELQELRKTMTWNRRQFIP</sequence>
<dbReference type="PROSITE" id="PS51775">
    <property type="entry name" value="GTD_BINDING"/>
    <property type="match status" value="1"/>
</dbReference>
<feature type="coiled-coil region" evidence="5">
    <location>
        <begin position="846"/>
        <end position="873"/>
    </location>
</feature>
<dbReference type="InterPro" id="IPR007656">
    <property type="entry name" value="GTD-bd"/>
</dbReference>
<dbReference type="Pfam" id="PF04576">
    <property type="entry name" value="Zein-binding"/>
    <property type="match status" value="1"/>
</dbReference>
<accession>A0ABQ9LVL3</accession>
<feature type="compositionally biased region" description="Polar residues" evidence="6">
    <location>
        <begin position="783"/>
        <end position="797"/>
    </location>
</feature>
<feature type="region of interest" description="Disordered" evidence="6">
    <location>
        <begin position="772"/>
        <end position="797"/>
    </location>
</feature>
<feature type="compositionally biased region" description="Basic and acidic residues" evidence="6">
    <location>
        <begin position="772"/>
        <end position="782"/>
    </location>
</feature>
<dbReference type="EMBL" id="JARPOI010000009">
    <property type="protein sequence ID" value="KAJ9172049.1"/>
    <property type="molecule type" value="Genomic_DNA"/>
</dbReference>
<evidence type="ECO:0000256" key="2">
    <source>
        <dbReference type="ARBA" id="ARBA00022692"/>
    </source>
</evidence>
<evidence type="ECO:0000313" key="9">
    <source>
        <dbReference type="EMBL" id="KAJ9172049.1"/>
    </source>
</evidence>
<dbReference type="InterPro" id="IPR039306">
    <property type="entry name" value="MYOB"/>
</dbReference>
<comment type="caution">
    <text evidence="9">The sequence shown here is derived from an EMBL/GenBank/DDBJ whole genome shotgun (WGS) entry which is preliminary data.</text>
</comment>
<evidence type="ECO:0000313" key="10">
    <source>
        <dbReference type="Proteomes" id="UP001174677"/>
    </source>
</evidence>
<comment type="subcellular location">
    <subcellularLocation>
        <location evidence="1">Membrane</location>
        <topology evidence="1">Single-pass membrane protein</topology>
    </subcellularLocation>
</comment>
<keyword evidence="2 7" id="KW-0812">Transmembrane</keyword>
<keyword evidence="4 7" id="KW-0472">Membrane</keyword>
<protein>
    <recommendedName>
        <fullName evidence="8">GTD-binding domain-containing protein</fullName>
    </recommendedName>
</protein>
<evidence type="ECO:0000256" key="6">
    <source>
        <dbReference type="SAM" id="MobiDB-lite"/>
    </source>
</evidence>
<evidence type="ECO:0000256" key="1">
    <source>
        <dbReference type="ARBA" id="ARBA00004167"/>
    </source>
</evidence>
<proteinExistence type="predicted"/>
<evidence type="ECO:0000256" key="5">
    <source>
        <dbReference type="SAM" id="Coils"/>
    </source>
</evidence>
<evidence type="ECO:0000256" key="3">
    <source>
        <dbReference type="ARBA" id="ARBA00022989"/>
    </source>
</evidence>
<dbReference type="PANTHER" id="PTHR31448">
    <property type="entry name" value="MYOSIN-BINDING PROTEIN 2"/>
    <property type="match status" value="1"/>
</dbReference>
<evidence type="ECO:0000256" key="4">
    <source>
        <dbReference type="ARBA" id="ARBA00023136"/>
    </source>
</evidence>
<organism evidence="9 10">
    <name type="scientific">Hevea brasiliensis</name>
    <name type="common">Para rubber tree</name>
    <name type="synonym">Siphonia brasiliensis</name>
    <dbReference type="NCBI Taxonomy" id="3981"/>
    <lineage>
        <taxon>Eukaryota</taxon>
        <taxon>Viridiplantae</taxon>
        <taxon>Streptophyta</taxon>
        <taxon>Embryophyta</taxon>
        <taxon>Tracheophyta</taxon>
        <taxon>Spermatophyta</taxon>
        <taxon>Magnoliopsida</taxon>
        <taxon>eudicotyledons</taxon>
        <taxon>Gunneridae</taxon>
        <taxon>Pentapetalae</taxon>
        <taxon>rosids</taxon>
        <taxon>fabids</taxon>
        <taxon>Malpighiales</taxon>
        <taxon>Euphorbiaceae</taxon>
        <taxon>Crotonoideae</taxon>
        <taxon>Micrandreae</taxon>
        <taxon>Hevea</taxon>
    </lineage>
</organism>
<feature type="transmembrane region" description="Helical" evidence="7">
    <location>
        <begin position="21"/>
        <end position="45"/>
    </location>
</feature>
<dbReference type="PANTHER" id="PTHR31448:SF39">
    <property type="entry name" value="MYOSIN-BINDING PROTEIN 4-RELATED"/>
    <property type="match status" value="1"/>
</dbReference>
<keyword evidence="10" id="KW-1185">Reference proteome</keyword>
<evidence type="ECO:0000259" key="8">
    <source>
        <dbReference type="PROSITE" id="PS51775"/>
    </source>
</evidence>
<feature type="domain" description="GTD-binding" evidence="8">
    <location>
        <begin position="566"/>
        <end position="664"/>
    </location>
</feature>
<reference evidence="9" key="1">
    <citation type="journal article" date="2023" name="Plant Biotechnol. J.">
        <title>Chromosome-level wild Hevea brasiliensis genome provides new tools for genomic-assisted breeding and valuable loci to elevate rubber yield.</title>
        <authorList>
            <person name="Cheng H."/>
            <person name="Song X."/>
            <person name="Hu Y."/>
            <person name="Wu T."/>
            <person name="Yang Q."/>
            <person name="An Z."/>
            <person name="Feng S."/>
            <person name="Deng Z."/>
            <person name="Wu W."/>
            <person name="Zeng X."/>
            <person name="Tu M."/>
            <person name="Wang X."/>
            <person name="Huang H."/>
        </authorList>
    </citation>
    <scope>NUCLEOTIDE SEQUENCE</scope>
    <source>
        <strain evidence="9">MT/VB/25A 57/8</strain>
    </source>
</reference>
<feature type="coiled-coil region" evidence="5">
    <location>
        <begin position="582"/>
        <end position="666"/>
    </location>
</feature>
<name>A0ABQ9LVL3_HEVBR</name>
<keyword evidence="3 7" id="KW-1133">Transmembrane helix</keyword>